<proteinExistence type="inferred from homology"/>
<feature type="transmembrane region" description="Helical" evidence="2">
    <location>
        <begin position="109"/>
        <end position="126"/>
    </location>
</feature>
<keyword evidence="2" id="KW-1133">Transmembrane helix</keyword>
<evidence type="ECO:0000313" key="4">
    <source>
        <dbReference type="Proteomes" id="UP001195483"/>
    </source>
</evidence>
<dbReference type="Gene3D" id="1.20.1250.20">
    <property type="entry name" value="MFS general substrate transporter like domains"/>
    <property type="match status" value="1"/>
</dbReference>
<feature type="transmembrane region" description="Helical" evidence="2">
    <location>
        <begin position="47"/>
        <end position="67"/>
    </location>
</feature>
<dbReference type="GO" id="GO:0008643">
    <property type="term" value="P:carbohydrate transport"/>
    <property type="evidence" value="ECO:0007669"/>
    <property type="project" value="InterPro"/>
</dbReference>
<dbReference type="InterPro" id="IPR039672">
    <property type="entry name" value="MFS_2"/>
</dbReference>
<sequence length="337" mass="38605">MRCEPTWMESQSDEKEYLLSTDEGAISLEADDILPVWRKICFAIGGAPYQMTSTVVGFFISIFLLEVAEIRPYYVAIILICGKIWDAITDPLCGYLVSRTDTRFGKFKPWILFSAPLACGAYFALWHVPDFSEEEKFAWYFVAYCLFQGLLTGLHVPFTSLTMYISHSQKERDSATAYRMVSEATGVLLAVVIQGQLVNKYRTAGECSEEATVSPTDLQNQIFLPILISQLYLEESYMLIGYNICRFAEDMHVLWDVTIAQRRSMLPDVLDMFMLEKGVRKDAIFYSFYVFFNKLSTGFALDKNKTTNNTVELKTNLEIYREEVCLFLNLAPYSQRA</sequence>
<accession>A0AAE0WET0</accession>
<reference evidence="3" key="2">
    <citation type="journal article" date="2021" name="Genome Biol. Evol.">
        <title>Developing a high-quality reference genome for a parasitic bivalve with doubly uniparental inheritance (Bivalvia: Unionida).</title>
        <authorList>
            <person name="Smith C.H."/>
        </authorList>
    </citation>
    <scope>NUCLEOTIDE SEQUENCE</scope>
    <source>
        <strain evidence="3">CHS0354</strain>
        <tissue evidence="3">Mantle</tissue>
    </source>
</reference>
<keyword evidence="2" id="KW-0472">Membrane</keyword>
<evidence type="ECO:0000256" key="2">
    <source>
        <dbReference type="SAM" id="Phobius"/>
    </source>
</evidence>
<evidence type="ECO:0000313" key="3">
    <source>
        <dbReference type="EMBL" id="KAK3612658.1"/>
    </source>
</evidence>
<feature type="transmembrane region" description="Helical" evidence="2">
    <location>
        <begin position="73"/>
        <end position="97"/>
    </location>
</feature>
<dbReference type="GO" id="GO:0015293">
    <property type="term" value="F:symporter activity"/>
    <property type="evidence" value="ECO:0007669"/>
    <property type="project" value="InterPro"/>
</dbReference>
<gene>
    <name evidence="3" type="ORF">CHS0354_042186</name>
</gene>
<dbReference type="PANTHER" id="PTHR11328:SF24">
    <property type="entry name" value="MAJOR FACILITATOR SUPERFAMILY (MFS) PROFILE DOMAIN-CONTAINING PROTEIN"/>
    <property type="match status" value="1"/>
</dbReference>
<keyword evidence="2" id="KW-0812">Transmembrane</keyword>
<dbReference type="Proteomes" id="UP001195483">
    <property type="component" value="Unassembled WGS sequence"/>
</dbReference>
<dbReference type="GO" id="GO:0005886">
    <property type="term" value="C:plasma membrane"/>
    <property type="evidence" value="ECO:0007669"/>
    <property type="project" value="TreeGrafter"/>
</dbReference>
<protein>
    <submittedName>
        <fullName evidence="3">Uncharacterized protein</fullName>
    </submittedName>
</protein>
<reference evidence="3" key="1">
    <citation type="journal article" date="2021" name="Genome Biol. Evol.">
        <title>A High-Quality Reference Genome for a Parasitic Bivalve with Doubly Uniparental Inheritance (Bivalvia: Unionida).</title>
        <authorList>
            <person name="Smith C.H."/>
        </authorList>
    </citation>
    <scope>NUCLEOTIDE SEQUENCE</scope>
    <source>
        <strain evidence="3">CHS0354</strain>
    </source>
</reference>
<dbReference type="SUPFAM" id="SSF103473">
    <property type="entry name" value="MFS general substrate transporter"/>
    <property type="match status" value="1"/>
</dbReference>
<dbReference type="Pfam" id="PF13347">
    <property type="entry name" value="MFS_2"/>
    <property type="match status" value="1"/>
</dbReference>
<reference evidence="3" key="3">
    <citation type="submission" date="2023-05" db="EMBL/GenBank/DDBJ databases">
        <authorList>
            <person name="Smith C.H."/>
        </authorList>
    </citation>
    <scope>NUCLEOTIDE SEQUENCE</scope>
    <source>
        <strain evidence="3">CHS0354</strain>
        <tissue evidence="3">Mantle</tissue>
    </source>
</reference>
<organism evidence="3 4">
    <name type="scientific">Potamilus streckersoni</name>
    <dbReference type="NCBI Taxonomy" id="2493646"/>
    <lineage>
        <taxon>Eukaryota</taxon>
        <taxon>Metazoa</taxon>
        <taxon>Spiralia</taxon>
        <taxon>Lophotrochozoa</taxon>
        <taxon>Mollusca</taxon>
        <taxon>Bivalvia</taxon>
        <taxon>Autobranchia</taxon>
        <taxon>Heteroconchia</taxon>
        <taxon>Palaeoheterodonta</taxon>
        <taxon>Unionida</taxon>
        <taxon>Unionoidea</taxon>
        <taxon>Unionidae</taxon>
        <taxon>Ambleminae</taxon>
        <taxon>Lampsilini</taxon>
        <taxon>Potamilus</taxon>
    </lineage>
</organism>
<feature type="transmembrane region" description="Helical" evidence="2">
    <location>
        <begin position="138"/>
        <end position="165"/>
    </location>
</feature>
<dbReference type="InterPro" id="IPR036259">
    <property type="entry name" value="MFS_trans_sf"/>
</dbReference>
<name>A0AAE0WET0_9BIVA</name>
<comment type="similarity">
    <text evidence="1">Belongs to the major facilitator superfamily.</text>
</comment>
<dbReference type="PANTHER" id="PTHR11328">
    <property type="entry name" value="MAJOR FACILITATOR SUPERFAMILY DOMAIN-CONTAINING PROTEIN"/>
    <property type="match status" value="1"/>
</dbReference>
<keyword evidence="4" id="KW-1185">Reference proteome</keyword>
<comment type="caution">
    <text evidence="3">The sequence shown here is derived from an EMBL/GenBank/DDBJ whole genome shotgun (WGS) entry which is preliminary data.</text>
</comment>
<dbReference type="AlphaFoldDB" id="A0AAE0WET0"/>
<dbReference type="EMBL" id="JAEAOA010002353">
    <property type="protein sequence ID" value="KAK3612658.1"/>
    <property type="molecule type" value="Genomic_DNA"/>
</dbReference>
<evidence type="ECO:0000256" key="1">
    <source>
        <dbReference type="ARBA" id="ARBA00008335"/>
    </source>
</evidence>